<evidence type="ECO:0000313" key="1">
    <source>
        <dbReference type="Proteomes" id="UP000504635"/>
    </source>
</evidence>
<dbReference type="AlphaFoldDB" id="A0A6J2XGG4"/>
<accession>A0A6J2XGG4</accession>
<dbReference type="PANTHER" id="PTHR13800">
    <property type="entry name" value="TRANSIENT RECEPTOR POTENTIAL CATION CHANNEL, SUBFAMILY M, MEMBER 6"/>
    <property type="match status" value="1"/>
</dbReference>
<dbReference type="GeneID" id="115877680"/>
<dbReference type="GO" id="GO:0005261">
    <property type="term" value="F:monoatomic cation channel activity"/>
    <property type="evidence" value="ECO:0007669"/>
    <property type="project" value="TreeGrafter"/>
</dbReference>
<gene>
    <name evidence="2" type="primary">LOC115877680</name>
</gene>
<dbReference type="InterPro" id="IPR050927">
    <property type="entry name" value="TRPM"/>
</dbReference>
<dbReference type="Proteomes" id="UP000504635">
    <property type="component" value="Unplaced"/>
</dbReference>
<dbReference type="RefSeq" id="XP_030749809.1">
    <property type="nucleotide sequence ID" value="XM_030893949.1"/>
</dbReference>
<dbReference type="KEGG" id="soy:115877680"/>
<dbReference type="GO" id="GO:0005886">
    <property type="term" value="C:plasma membrane"/>
    <property type="evidence" value="ECO:0007669"/>
    <property type="project" value="TreeGrafter"/>
</dbReference>
<dbReference type="OrthoDB" id="301415at2759"/>
<dbReference type="PANTHER" id="PTHR13800:SF1">
    <property type="entry name" value="TRANSIENT RECEPTOR POTENTIAL CATION CHANNEL TRPM"/>
    <property type="match status" value="1"/>
</dbReference>
<name>A0A6J2XGG4_SITOR</name>
<proteinExistence type="predicted"/>
<dbReference type="GO" id="GO:0030001">
    <property type="term" value="P:metal ion transport"/>
    <property type="evidence" value="ECO:0007669"/>
    <property type="project" value="TreeGrafter"/>
</dbReference>
<organism evidence="1 2">
    <name type="scientific">Sitophilus oryzae</name>
    <name type="common">Rice weevil</name>
    <name type="synonym">Curculio oryzae</name>
    <dbReference type="NCBI Taxonomy" id="7048"/>
    <lineage>
        <taxon>Eukaryota</taxon>
        <taxon>Metazoa</taxon>
        <taxon>Ecdysozoa</taxon>
        <taxon>Arthropoda</taxon>
        <taxon>Hexapoda</taxon>
        <taxon>Insecta</taxon>
        <taxon>Pterygota</taxon>
        <taxon>Neoptera</taxon>
        <taxon>Endopterygota</taxon>
        <taxon>Coleoptera</taxon>
        <taxon>Polyphaga</taxon>
        <taxon>Cucujiformia</taxon>
        <taxon>Curculionidae</taxon>
        <taxon>Dryophthorinae</taxon>
        <taxon>Sitophilus</taxon>
    </lineage>
</organism>
<dbReference type="InParanoid" id="A0A6J2XGG4"/>
<reference evidence="2" key="1">
    <citation type="submission" date="2025-08" db="UniProtKB">
        <authorList>
            <consortium name="RefSeq"/>
        </authorList>
    </citation>
    <scope>IDENTIFICATION</scope>
    <source>
        <tissue evidence="2">Gonads</tissue>
    </source>
</reference>
<protein>
    <submittedName>
        <fullName evidence="2">Transient receptor potential cation channel trpm-like</fullName>
    </submittedName>
</protein>
<sequence>MKKSKLHTKTHSYQYLEKPRAKRHHGLFDSLVKSLTTFLWPVANDFGSAPARSWIEATFHKRECSRYKPTAKDESRCCCGRTLEQHKFLTDPNPMAPGDIWYPSRCTVAHPTDAYGTLEFQGGPHPSKAQVSIVVGNRKSVNHSNIAVKSFLKICV</sequence>
<keyword evidence="1" id="KW-1185">Reference proteome</keyword>
<evidence type="ECO:0000313" key="2">
    <source>
        <dbReference type="RefSeq" id="XP_030749809.1"/>
    </source>
</evidence>